<keyword evidence="1" id="KW-0732">Signal</keyword>
<dbReference type="Proteomes" id="UP001204579">
    <property type="component" value="Unassembled WGS sequence"/>
</dbReference>
<reference evidence="2 3" key="1">
    <citation type="submission" date="2022-08" db="EMBL/GenBank/DDBJ databases">
        <authorList>
            <person name="Zeman M."/>
            <person name="Kubasova T."/>
        </authorList>
    </citation>
    <scope>NUCLEOTIDE SEQUENCE [LARGE SCALE GENOMIC DNA]</scope>
    <source>
        <strain evidence="2 3">ET62</strain>
    </source>
</reference>
<name>A0AAW5MX59_9BACT</name>
<proteinExistence type="predicted"/>
<organism evidence="2 3">
    <name type="scientific">Phocaeicola barnesiae</name>
    <dbReference type="NCBI Taxonomy" id="376804"/>
    <lineage>
        <taxon>Bacteria</taxon>
        <taxon>Pseudomonadati</taxon>
        <taxon>Bacteroidota</taxon>
        <taxon>Bacteroidia</taxon>
        <taxon>Bacteroidales</taxon>
        <taxon>Bacteroidaceae</taxon>
        <taxon>Phocaeicola</taxon>
    </lineage>
</organism>
<dbReference type="EMBL" id="JANRHJ010000001">
    <property type="protein sequence ID" value="MCR8872637.1"/>
    <property type="molecule type" value="Genomic_DNA"/>
</dbReference>
<dbReference type="AlphaFoldDB" id="A0AAW5MX59"/>
<keyword evidence="3" id="KW-1185">Reference proteome</keyword>
<feature type="signal peptide" evidence="1">
    <location>
        <begin position="1"/>
        <end position="21"/>
    </location>
</feature>
<protein>
    <submittedName>
        <fullName evidence="2">Uncharacterized protein</fullName>
    </submittedName>
</protein>
<evidence type="ECO:0000313" key="2">
    <source>
        <dbReference type="EMBL" id="MCR8872637.1"/>
    </source>
</evidence>
<gene>
    <name evidence="2" type="ORF">NW209_01145</name>
</gene>
<comment type="caution">
    <text evidence="2">The sequence shown here is derived from an EMBL/GenBank/DDBJ whole genome shotgun (WGS) entry which is preliminary data.</text>
</comment>
<evidence type="ECO:0000313" key="3">
    <source>
        <dbReference type="Proteomes" id="UP001204579"/>
    </source>
</evidence>
<sequence length="381" mass="45647">MIKRIYVVCFLLILCCCSLRAQMVKQITLSAEESYTEHIALSNDSKDLDVMVKFMFDEMNNRLSVTLLSYRSLFVFQDNVRYKHVVKWKKLRPDRLPYVVQEPVFKIKLPKAFRRQIPKRRKRFIFERWISYDGIQPIPQDYRLVNEYIEQQFDILPQRNELTVSLHHLFVIDNKVKRKKKRYFFTYFKDLNLEYHISLKRNPCLGTEVELEQATLALESVKQGYNAFQQNFTMKQVSSEEKYQQFVEMKKMLTDQFLYRDMKSNCPDIQRAWNEYNMYVDSIQNVTCTLVRPEVVLPGVGADVLLKKARQMDNMVTNWLSSTDKIERRDLQMQCQNLIDEVHLLVDEYGIVSEEEHQAWKVFLQAEGYFQRTVNNLNRQQ</sequence>
<dbReference type="RefSeq" id="WP_235302150.1">
    <property type="nucleotide sequence ID" value="NZ_JADYTK010000005.1"/>
</dbReference>
<feature type="chain" id="PRO_5043565980" evidence="1">
    <location>
        <begin position="22"/>
        <end position="381"/>
    </location>
</feature>
<accession>A0AAW5MX59</accession>
<evidence type="ECO:0000256" key="1">
    <source>
        <dbReference type="SAM" id="SignalP"/>
    </source>
</evidence>